<evidence type="ECO:0000313" key="1">
    <source>
        <dbReference type="EMBL" id="OAA66902.1"/>
    </source>
</evidence>
<proteinExistence type="predicted"/>
<reference evidence="1 2" key="1">
    <citation type="journal article" date="2016" name="Genome Biol. Evol.">
        <title>Divergent and convergent evolution of fungal pathogenicity.</title>
        <authorList>
            <person name="Shang Y."/>
            <person name="Xiao G."/>
            <person name="Zheng P."/>
            <person name="Cen K."/>
            <person name="Zhan S."/>
            <person name="Wang C."/>
        </authorList>
    </citation>
    <scope>NUCLEOTIDE SEQUENCE [LARGE SCALE GENOMIC DNA]</scope>
    <source>
        <strain evidence="1 2">RCEF 264</strain>
    </source>
</reference>
<comment type="caution">
    <text evidence="1">The sequence shown here is derived from an EMBL/GenBank/DDBJ whole genome shotgun (WGS) entry which is preliminary data.</text>
</comment>
<name>A0A162JCF4_9HYPO</name>
<protein>
    <submittedName>
        <fullName evidence="1">Uncharacterized protein</fullName>
    </submittedName>
</protein>
<keyword evidence="2" id="KW-1185">Reference proteome</keyword>
<accession>A0A162JCF4</accession>
<dbReference type="STRING" id="1081102.A0A162JCF4"/>
<dbReference type="AlphaFoldDB" id="A0A162JCF4"/>
<organism evidence="1 2">
    <name type="scientific">Niveomyces insectorum RCEF 264</name>
    <dbReference type="NCBI Taxonomy" id="1081102"/>
    <lineage>
        <taxon>Eukaryota</taxon>
        <taxon>Fungi</taxon>
        <taxon>Dikarya</taxon>
        <taxon>Ascomycota</taxon>
        <taxon>Pezizomycotina</taxon>
        <taxon>Sordariomycetes</taxon>
        <taxon>Hypocreomycetidae</taxon>
        <taxon>Hypocreales</taxon>
        <taxon>Cordycipitaceae</taxon>
        <taxon>Niveomyces</taxon>
    </lineage>
</organism>
<dbReference type="OrthoDB" id="1911848at2759"/>
<gene>
    <name evidence="1" type="ORF">SPI_01478</name>
</gene>
<evidence type="ECO:0000313" key="2">
    <source>
        <dbReference type="Proteomes" id="UP000076874"/>
    </source>
</evidence>
<dbReference type="EMBL" id="AZHD01000002">
    <property type="protein sequence ID" value="OAA66902.1"/>
    <property type="molecule type" value="Genomic_DNA"/>
</dbReference>
<sequence>MTNVRAMILCGEQQTNGIRGVRTMDGELNEPNPPDFRLGQDIDDVSIRAFQASCDANLNYFRRFQYAWSGDEKWKDLILLLREYNDNLYHLGVAGTPMLLAMTEPPENETDARRLMLAARAEINSPGTEARAYGQLLGVLRAKFVHEPTIDECQRVPTVRRLHIRNGYYRPQDNLGNETATMAFVSQRGGGQNHLATLVEWTNRTEDEARKISFLLKKLSSELTLLPTSLGVAVDPRYGRGRAGLMLALPGGFGTFHDSPGRGAISVQRRPQNLEEIIGDGPRSLSVRLRIAQKLATAVHTMHVIQYVHKLSNPLRTRHEMKPV</sequence>
<dbReference type="Proteomes" id="UP000076874">
    <property type="component" value="Unassembled WGS sequence"/>
</dbReference>